<accession>A0A068R1J9</accession>
<dbReference type="EMBL" id="FO704551">
    <property type="protein sequence ID" value="CDG19990.1"/>
    <property type="molecule type" value="Genomic_DNA"/>
</dbReference>
<gene>
    <name evidence="1" type="ORF">XPG1_0334</name>
</gene>
<keyword evidence="2" id="KW-1185">Reference proteome</keyword>
<sequence length="38" mass="4585">MNAFKVFKLLWRHLESDGVTFFVRYPVEMIQPPEFIAQ</sequence>
<protein>
    <submittedName>
        <fullName evidence="1">Uncharacterized protein</fullName>
    </submittedName>
</protein>
<name>A0A068R1J9_9GAMM</name>
<dbReference type="AlphaFoldDB" id="A0A068R1J9"/>
<proteinExistence type="predicted"/>
<evidence type="ECO:0000313" key="2">
    <source>
        <dbReference type="Proteomes" id="UP000032735"/>
    </source>
</evidence>
<organism evidence="1 2">
    <name type="scientific">Xenorhabdus poinarii G6</name>
    <dbReference type="NCBI Taxonomy" id="1354304"/>
    <lineage>
        <taxon>Bacteria</taxon>
        <taxon>Pseudomonadati</taxon>
        <taxon>Pseudomonadota</taxon>
        <taxon>Gammaproteobacteria</taxon>
        <taxon>Enterobacterales</taxon>
        <taxon>Morganellaceae</taxon>
        <taxon>Xenorhabdus</taxon>
    </lineage>
</organism>
<dbReference type="HOGENOM" id="CLU_3335086_0_0_6"/>
<reference evidence="1 2" key="1">
    <citation type="submission" date="2013-07" db="EMBL/GenBank/DDBJ databases">
        <authorList>
            <person name="Genoscope - CEA"/>
        </authorList>
    </citation>
    <scope>NUCLEOTIDE SEQUENCE [LARGE SCALE GENOMIC DNA]</scope>
    <source>
        <strain evidence="1 2">G6</strain>
    </source>
</reference>
<evidence type="ECO:0000313" key="1">
    <source>
        <dbReference type="EMBL" id="CDG19990.1"/>
    </source>
</evidence>
<dbReference type="KEGG" id="xpo:XPG1_0334"/>
<dbReference type="Proteomes" id="UP000032735">
    <property type="component" value="Chromosome"/>
</dbReference>